<dbReference type="Proteomes" id="UP001374579">
    <property type="component" value="Unassembled WGS sequence"/>
</dbReference>
<evidence type="ECO:0000256" key="5">
    <source>
        <dbReference type="ARBA" id="ARBA00023136"/>
    </source>
</evidence>
<evidence type="ECO:0008006" key="9">
    <source>
        <dbReference type="Google" id="ProtNLM"/>
    </source>
</evidence>
<reference evidence="7 8" key="1">
    <citation type="submission" date="2024-02" db="EMBL/GenBank/DDBJ databases">
        <title>Chromosome-scale genome assembly of the rough periwinkle Littorina saxatilis.</title>
        <authorList>
            <person name="De Jode A."/>
            <person name="Faria R."/>
            <person name="Formenti G."/>
            <person name="Sims Y."/>
            <person name="Smith T.P."/>
            <person name="Tracey A."/>
            <person name="Wood J.M.D."/>
            <person name="Zagrodzka Z.B."/>
            <person name="Johannesson K."/>
            <person name="Butlin R.K."/>
            <person name="Leder E.H."/>
        </authorList>
    </citation>
    <scope>NUCLEOTIDE SEQUENCE [LARGE SCALE GENOMIC DNA]</scope>
    <source>
        <strain evidence="7">Snail1</strain>
        <tissue evidence="7">Muscle</tissue>
    </source>
</reference>
<dbReference type="GO" id="GO:0016020">
    <property type="term" value="C:membrane"/>
    <property type="evidence" value="ECO:0007669"/>
    <property type="project" value="UniProtKB-SubCell"/>
</dbReference>
<proteinExistence type="inferred from homology"/>
<evidence type="ECO:0000256" key="6">
    <source>
        <dbReference type="SAM" id="Phobius"/>
    </source>
</evidence>
<protein>
    <recommendedName>
        <fullName evidence="9">Interferon-induced transmembrane protein</fullName>
    </recommendedName>
</protein>
<comment type="similarity">
    <text evidence="2">Belongs to the CD225/Dispanin family.</text>
</comment>
<keyword evidence="4 6" id="KW-1133">Transmembrane helix</keyword>
<dbReference type="InterPro" id="IPR007593">
    <property type="entry name" value="CD225/Dispanin_fam"/>
</dbReference>
<keyword evidence="8" id="KW-1185">Reference proteome</keyword>
<keyword evidence="5 6" id="KW-0472">Membrane</keyword>
<evidence type="ECO:0000313" key="8">
    <source>
        <dbReference type="Proteomes" id="UP001374579"/>
    </source>
</evidence>
<evidence type="ECO:0000256" key="3">
    <source>
        <dbReference type="ARBA" id="ARBA00022692"/>
    </source>
</evidence>
<dbReference type="AlphaFoldDB" id="A0AAN9GB66"/>
<name>A0AAN9GB66_9CAEN</name>
<sequence>MANVATIDHTTVYIDVNNKPKDRAVTSQPGRGDAQYDAEMAKVIFTQSGPPIVAQRPDPKDKPKDYVNTNCAVIFLCNVCFGLLGWHFGSKSNNAWQVGSIEEARGQARKALIFAICGVVAGLVTYALAFGLFFGVYVPNNR</sequence>
<feature type="transmembrane region" description="Helical" evidence="6">
    <location>
        <begin position="111"/>
        <end position="138"/>
    </location>
</feature>
<dbReference type="Pfam" id="PF04505">
    <property type="entry name" value="CD225"/>
    <property type="match status" value="1"/>
</dbReference>
<evidence type="ECO:0000313" key="7">
    <source>
        <dbReference type="EMBL" id="KAK7102513.1"/>
    </source>
</evidence>
<keyword evidence="3 6" id="KW-0812">Transmembrane</keyword>
<dbReference type="EMBL" id="JBAMIC010000010">
    <property type="protein sequence ID" value="KAK7102513.1"/>
    <property type="molecule type" value="Genomic_DNA"/>
</dbReference>
<evidence type="ECO:0000256" key="4">
    <source>
        <dbReference type="ARBA" id="ARBA00022989"/>
    </source>
</evidence>
<gene>
    <name evidence="7" type="ORF">V1264_020719</name>
</gene>
<comment type="caution">
    <text evidence="7">The sequence shown here is derived from an EMBL/GenBank/DDBJ whole genome shotgun (WGS) entry which is preliminary data.</text>
</comment>
<accession>A0AAN9GB66</accession>
<evidence type="ECO:0000256" key="2">
    <source>
        <dbReference type="ARBA" id="ARBA00006843"/>
    </source>
</evidence>
<organism evidence="7 8">
    <name type="scientific">Littorina saxatilis</name>
    <dbReference type="NCBI Taxonomy" id="31220"/>
    <lineage>
        <taxon>Eukaryota</taxon>
        <taxon>Metazoa</taxon>
        <taxon>Spiralia</taxon>
        <taxon>Lophotrochozoa</taxon>
        <taxon>Mollusca</taxon>
        <taxon>Gastropoda</taxon>
        <taxon>Caenogastropoda</taxon>
        <taxon>Littorinimorpha</taxon>
        <taxon>Littorinoidea</taxon>
        <taxon>Littorinidae</taxon>
        <taxon>Littorina</taxon>
    </lineage>
</organism>
<evidence type="ECO:0000256" key="1">
    <source>
        <dbReference type="ARBA" id="ARBA00004370"/>
    </source>
</evidence>
<comment type="subcellular location">
    <subcellularLocation>
        <location evidence="1">Membrane</location>
    </subcellularLocation>
</comment>
<feature type="transmembrane region" description="Helical" evidence="6">
    <location>
        <begin position="66"/>
        <end position="90"/>
    </location>
</feature>